<feature type="compositionally biased region" description="Polar residues" evidence="1">
    <location>
        <begin position="42"/>
        <end position="57"/>
    </location>
</feature>
<proteinExistence type="predicted"/>
<comment type="caution">
    <text evidence="2">The sequence shown here is derived from an EMBL/GenBank/DDBJ whole genome shotgun (WGS) entry which is preliminary data.</text>
</comment>
<sequence>MILQSLLIPRSSQKAFKRNDLTELAMRGGALSCMKITADSTSQPFKADGASSSNSSPVPMLVFQPDTKQRSSKKKVPTMKDAMKP</sequence>
<keyword evidence="3" id="KW-1185">Reference proteome</keyword>
<evidence type="ECO:0000313" key="2">
    <source>
        <dbReference type="EMBL" id="GBL91761.1"/>
    </source>
</evidence>
<evidence type="ECO:0000256" key="1">
    <source>
        <dbReference type="SAM" id="MobiDB-lite"/>
    </source>
</evidence>
<protein>
    <submittedName>
        <fullName evidence="2">Uncharacterized protein</fullName>
    </submittedName>
</protein>
<dbReference type="EMBL" id="BGPR01000081">
    <property type="protein sequence ID" value="GBL91761.1"/>
    <property type="molecule type" value="Genomic_DNA"/>
</dbReference>
<name>A0A4Y2BHL7_ARAVE</name>
<feature type="region of interest" description="Disordered" evidence="1">
    <location>
        <begin position="42"/>
        <end position="85"/>
    </location>
</feature>
<accession>A0A4Y2BHL7</accession>
<dbReference type="Proteomes" id="UP000499080">
    <property type="component" value="Unassembled WGS sequence"/>
</dbReference>
<dbReference type="AlphaFoldDB" id="A0A4Y2BHL7"/>
<reference evidence="2 3" key="1">
    <citation type="journal article" date="2019" name="Sci. Rep.">
        <title>Orb-weaving spider Araneus ventricosus genome elucidates the spidroin gene catalogue.</title>
        <authorList>
            <person name="Kono N."/>
            <person name="Nakamura H."/>
            <person name="Ohtoshi R."/>
            <person name="Moran D.A.P."/>
            <person name="Shinohara A."/>
            <person name="Yoshida Y."/>
            <person name="Fujiwara M."/>
            <person name="Mori M."/>
            <person name="Tomita M."/>
            <person name="Arakawa K."/>
        </authorList>
    </citation>
    <scope>NUCLEOTIDE SEQUENCE [LARGE SCALE GENOMIC DNA]</scope>
</reference>
<organism evidence="2 3">
    <name type="scientific">Araneus ventricosus</name>
    <name type="common">Orbweaver spider</name>
    <name type="synonym">Epeira ventricosa</name>
    <dbReference type="NCBI Taxonomy" id="182803"/>
    <lineage>
        <taxon>Eukaryota</taxon>
        <taxon>Metazoa</taxon>
        <taxon>Ecdysozoa</taxon>
        <taxon>Arthropoda</taxon>
        <taxon>Chelicerata</taxon>
        <taxon>Arachnida</taxon>
        <taxon>Araneae</taxon>
        <taxon>Araneomorphae</taxon>
        <taxon>Entelegynae</taxon>
        <taxon>Araneoidea</taxon>
        <taxon>Araneidae</taxon>
        <taxon>Araneus</taxon>
    </lineage>
</organism>
<gene>
    <name evidence="2" type="ORF">AVEN_71397_1</name>
</gene>
<evidence type="ECO:0000313" key="3">
    <source>
        <dbReference type="Proteomes" id="UP000499080"/>
    </source>
</evidence>